<dbReference type="AlphaFoldDB" id="A0A6J7FP14"/>
<dbReference type="Pfam" id="PF10646">
    <property type="entry name" value="Germane"/>
    <property type="match status" value="1"/>
</dbReference>
<dbReference type="EMBL" id="CAFBMG010000021">
    <property type="protein sequence ID" value="CAB4893303.1"/>
    <property type="molecule type" value="Genomic_DNA"/>
</dbReference>
<proteinExistence type="predicted"/>
<sequence length="211" mass="22146">MKHSGLVRSAIGLTLCVLSSCGVGVDSNPRVLQPSSSTSTTPAGPTAGRVTSVLYFVNDGSLVPQISELSDRSLQTVLEAELLPPKAGSEMDGTLTSIPAGTRLIDLREVGDTLTMNLSSEFDNVVGLSRQQAIGQLVLTATERSNVNTLRFEINGDPIQISTPARGDSGTVTACDFTPLLATEDDAINAGLDTETNRILVARRVSLQTSC</sequence>
<evidence type="ECO:0000259" key="1">
    <source>
        <dbReference type="SMART" id="SM00909"/>
    </source>
</evidence>
<name>A0A6J7FP14_9ZZZZ</name>
<organism evidence="3">
    <name type="scientific">freshwater metagenome</name>
    <dbReference type="NCBI Taxonomy" id="449393"/>
    <lineage>
        <taxon>unclassified sequences</taxon>
        <taxon>metagenomes</taxon>
        <taxon>ecological metagenomes</taxon>
    </lineage>
</organism>
<evidence type="ECO:0000313" key="3">
    <source>
        <dbReference type="EMBL" id="CAB4893303.1"/>
    </source>
</evidence>
<accession>A0A6J7FP14</accession>
<evidence type="ECO:0000313" key="2">
    <source>
        <dbReference type="EMBL" id="CAB4739033.1"/>
    </source>
</evidence>
<dbReference type="InterPro" id="IPR019606">
    <property type="entry name" value="GerMN"/>
</dbReference>
<gene>
    <name evidence="2" type="ORF">UFOPK2766_00902</name>
    <name evidence="3" type="ORF">UFOPK3519_00427</name>
</gene>
<protein>
    <submittedName>
        <fullName evidence="3">Unannotated protein</fullName>
    </submittedName>
</protein>
<dbReference type="PROSITE" id="PS51257">
    <property type="entry name" value="PROKAR_LIPOPROTEIN"/>
    <property type="match status" value="1"/>
</dbReference>
<dbReference type="EMBL" id="CAEZYU010000033">
    <property type="protein sequence ID" value="CAB4739033.1"/>
    <property type="molecule type" value="Genomic_DNA"/>
</dbReference>
<feature type="domain" description="GerMN" evidence="1">
    <location>
        <begin position="74"/>
        <end position="163"/>
    </location>
</feature>
<dbReference type="SMART" id="SM00909">
    <property type="entry name" value="Germane"/>
    <property type="match status" value="1"/>
</dbReference>
<reference evidence="3" key="1">
    <citation type="submission" date="2020-05" db="EMBL/GenBank/DDBJ databases">
        <authorList>
            <person name="Chiriac C."/>
            <person name="Salcher M."/>
            <person name="Ghai R."/>
            <person name="Kavagutti S V."/>
        </authorList>
    </citation>
    <scope>NUCLEOTIDE SEQUENCE</scope>
</reference>